<dbReference type="PANTHER" id="PTHR46766:SF1">
    <property type="entry name" value="GLUTAMINE-RICH PROTEIN 2"/>
    <property type="match status" value="1"/>
</dbReference>
<dbReference type="Gene3D" id="1.20.1260.20">
    <property type="entry name" value="PPE superfamily"/>
    <property type="match status" value="1"/>
</dbReference>
<dbReference type="SUPFAM" id="SSF140459">
    <property type="entry name" value="PE/PPE dimer-like"/>
    <property type="match status" value="1"/>
</dbReference>
<evidence type="ECO:0000313" key="5">
    <source>
        <dbReference type="Proteomes" id="UP000595446"/>
    </source>
</evidence>
<evidence type="ECO:0000259" key="3">
    <source>
        <dbReference type="Pfam" id="PF00823"/>
    </source>
</evidence>
<evidence type="ECO:0000256" key="2">
    <source>
        <dbReference type="SAM" id="MobiDB-lite"/>
    </source>
</evidence>
<evidence type="ECO:0000313" key="4">
    <source>
        <dbReference type="EMBL" id="BCO34697.1"/>
    </source>
</evidence>
<feature type="region of interest" description="Disordered" evidence="2">
    <location>
        <begin position="239"/>
        <end position="262"/>
    </location>
</feature>
<organism evidence="4 5">
    <name type="scientific">Mycobacterium heckeshornense</name>
    <dbReference type="NCBI Taxonomy" id="110505"/>
    <lineage>
        <taxon>Bacteria</taxon>
        <taxon>Bacillati</taxon>
        <taxon>Actinomycetota</taxon>
        <taxon>Actinomycetes</taxon>
        <taxon>Mycobacteriales</taxon>
        <taxon>Mycobacteriaceae</taxon>
        <taxon>Mycobacterium</taxon>
    </lineage>
</organism>
<dbReference type="EMBL" id="AP024237">
    <property type="protein sequence ID" value="BCO34697.1"/>
    <property type="molecule type" value="Genomic_DNA"/>
</dbReference>
<gene>
    <name evidence="4" type="ORF">MHEC_11300</name>
</gene>
<dbReference type="InterPro" id="IPR038332">
    <property type="entry name" value="PPE_sf"/>
</dbReference>
<accession>A0A7R7JEV0</accession>
<reference evidence="4 5" key="1">
    <citation type="submission" date="2020-12" db="EMBL/GenBank/DDBJ databases">
        <title>Complete genome sequence of Mycobacterium heckeshornense JCM 15655T, closely related to a pathogenic non-tuberculous mycobacterial species Mycobacterium xenopi.</title>
        <authorList>
            <person name="Yoshida M."/>
            <person name="Fukano H."/>
            <person name="Asakura T."/>
            <person name="Suzuki M."/>
            <person name="Hoshino Y."/>
        </authorList>
    </citation>
    <scope>NUCLEOTIDE SEQUENCE [LARGE SCALE GENOMIC DNA]</scope>
    <source>
        <strain evidence="4 5">JCM 15655</strain>
    </source>
</reference>
<sequence length="433" mass="45887">MDFGALPPEINSARIYAGPGSGPLMAAAAAWNSLAAELASAASSYQSVISSLTSEAWTGPSAAAMATAAAPYVAWLHTTAAAAEHAAGQAAASAAAYQTAFAMTVPPPVIAANRAQLAALVATNFLGQNTPAIMATEAHYAEMWAQDAAAMYGYASSSASAGILQPLAPPAPNTNPGGLAGQVAATATAGTQTELSQLVAGLPNAVQGLASPLAGSASASGGCKRLSVRFHQLHPEHRDLERDPDLHGGSGQHRGLEHVRRHRERHQFCRSRAGRSQWHRRSCRPGRPYFKRRRIDAGRPDRPGALRRGTGVSGRGPSRHRRQVVGADHLVGGHLGWRHRGRIPRFRLDQRRRGNLAGGGHAGRHALGGLRQPRGRRLRGSSLRLQTDRGNSPSGRRLTIKRRKREKICNLSEATGSTPGRTLSIRLLRRSNL</sequence>
<evidence type="ECO:0000256" key="1">
    <source>
        <dbReference type="ARBA" id="ARBA00010652"/>
    </source>
</evidence>
<feature type="region of interest" description="Disordered" evidence="2">
    <location>
        <begin position="294"/>
        <end position="321"/>
    </location>
</feature>
<dbReference type="InterPro" id="IPR000030">
    <property type="entry name" value="PPE_dom"/>
</dbReference>
<dbReference type="GO" id="GO:0052572">
    <property type="term" value="P:response to host immune response"/>
    <property type="evidence" value="ECO:0007669"/>
    <property type="project" value="TreeGrafter"/>
</dbReference>
<dbReference type="Pfam" id="PF00823">
    <property type="entry name" value="PPE"/>
    <property type="match status" value="1"/>
</dbReference>
<feature type="region of interest" description="Disordered" evidence="2">
    <location>
        <begin position="353"/>
        <end position="374"/>
    </location>
</feature>
<dbReference type="PANTHER" id="PTHR46766">
    <property type="entry name" value="GLUTAMINE-RICH PROTEIN 2"/>
    <property type="match status" value="1"/>
</dbReference>
<proteinExistence type="inferred from homology"/>
<keyword evidence="5" id="KW-1185">Reference proteome</keyword>
<protein>
    <recommendedName>
        <fullName evidence="3">PPE domain-containing protein</fullName>
    </recommendedName>
</protein>
<dbReference type="Proteomes" id="UP000595446">
    <property type="component" value="Chromosome"/>
</dbReference>
<feature type="compositionally biased region" description="Basic and acidic residues" evidence="2">
    <location>
        <begin position="295"/>
        <end position="304"/>
    </location>
</feature>
<feature type="domain" description="PPE" evidence="3">
    <location>
        <begin position="2"/>
        <end position="161"/>
    </location>
</feature>
<dbReference type="AlphaFoldDB" id="A0A7R7JEV0"/>
<dbReference type="FunFam" id="1.20.1260.20:FF:000001">
    <property type="entry name" value="PPE family protein PPE41"/>
    <property type="match status" value="1"/>
</dbReference>
<comment type="similarity">
    <text evidence="1">Belongs to the mycobacterial PPE family.</text>
</comment>
<name>A0A7R7JEV0_9MYCO</name>